<organism evidence="1 2">
    <name type="scientific">Aegilops tauschii subsp. strangulata</name>
    <name type="common">Goatgrass</name>
    <dbReference type="NCBI Taxonomy" id="200361"/>
    <lineage>
        <taxon>Eukaryota</taxon>
        <taxon>Viridiplantae</taxon>
        <taxon>Streptophyta</taxon>
        <taxon>Embryophyta</taxon>
        <taxon>Tracheophyta</taxon>
        <taxon>Spermatophyta</taxon>
        <taxon>Magnoliopsida</taxon>
        <taxon>Liliopsida</taxon>
        <taxon>Poales</taxon>
        <taxon>Poaceae</taxon>
        <taxon>BOP clade</taxon>
        <taxon>Pooideae</taxon>
        <taxon>Triticodae</taxon>
        <taxon>Triticeae</taxon>
        <taxon>Triticinae</taxon>
        <taxon>Aegilops</taxon>
    </lineage>
</organism>
<reference evidence="1" key="3">
    <citation type="journal article" date="2017" name="Nature">
        <title>Genome sequence of the progenitor of the wheat D genome Aegilops tauschii.</title>
        <authorList>
            <person name="Luo M.C."/>
            <person name="Gu Y.Q."/>
            <person name="Puiu D."/>
            <person name="Wang H."/>
            <person name="Twardziok S.O."/>
            <person name="Deal K.R."/>
            <person name="Huo N."/>
            <person name="Zhu T."/>
            <person name="Wang L."/>
            <person name="Wang Y."/>
            <person name="McGuire P.E."/>
            <person name="Liu S."/>
            <person name="Long H."/>
            <person name="Ramasamy R.K."/>
            <person name="Rodriguez J.C."/>
            <person name="Van S.L."/>
            <person name="Yuan L."/>
            <person name="Wang Z."/>
            <person name="Xia Z."/>
            <person name="Xiao L."/>
            <person name="Anderson O.D."/>
            <person name="Ouyang S."/>
            <person name="Liang Y."/>
            <person name="Zimin A.V."/>
            <person name="Pertea G."/>
            <person name="Qi P."/>
            <person name="Bennetzen J.L."/>
            <person name="Dai X."/>
            <person name="Dawson M.W."/>
            <person name="Muller H.G."/>
            <person name="Kugler K."/>
            <person name="Rivarola-Duarte L."/>
            <person name="Spannagl M."/>
            <person name="Mayer K.F.X."/>
            <person name="Lu F.H."/>
            <person name="Bevan M.W."/>
            <person name="Leroy P."/>
            <person name="Li P."/>
            <person name="You F.M."/>
            <person name="Sun Q."/>
            <person name="Liu Z."/>
            <person name="Lyons E."/>
            <person name="Wicker T."/>
            <person name="Salzberg S.L."/>
            <person name="Devos K.M."/>
            <person name="Dvorak J."/>
        </authorList>
    </citation>
    <scope>NUCLEOTIDE SEQUENCE [LARGE SCALE GENOMIC DNA]</scope>
    <source>
        <strain evidence="1">cv. AL8/78</strain>
    </source>
</reference>
<reference evidence="2" key="2">
    <citation type="journal article" date="2017" name="Nat. Plants">
        <title>The Aegilops tauschii genome reveals multiple impacts of transposons.</title>
        <authorList>
            <person name="Zhao G."/>
            <person name="Zou C."/>
            <person name="Li K."/>
            <person name="Wang K."/>
            <person name="Li T."/>
            <person name="Gao L."/>
            <person name="Zhang X."/>
            <person name="Wang H."/>
            <person name="Yang Z."/>
            <person name="Liu X."/>
            <person name="Jiang W."/>
            <person name="Mao L."/>
            <person name="Kong X."/>
            <person name="Jiao Y."/>
            <person name="Jia J."/>
        </authorList>
    </citation>
    <scope>NUCLEOTIDE SEQUENCE [LARGE SCALE GENOMIC DNA]</scope>
    <source>
        <strain evidence="2">cv. AL8/78</strain>
    </source>
</reference>
<evidence type="ECO:0000313" key="2">
    <source>
        <dbReference type="Proteomes" id="UP000015105"/>
    </source>
</evidence>
<proteinExistence type="predicted"/>
<dbReference type="AlphaFoldDB" id="A0A453GYV1"/>
<reference evidence="2" key="1">
    <citation type="journal article" date="2014" name="Science">
        <title>Ancient hybridizations among the ancestral genomes of bread wheat.</title>
        <authorList>
            <consortium name="International Wheat Genome Sequencing Consortium,"/>
            <person name="Marcussen T."/>
            <person name="Sandve S.R."/>
            <person name="Heier L."/>
            <person name="Spannagl M."/>
            <person name="Pfeifer M."/>
            <person name="Jakobsen K.S."/>
            <person name="Wulff B.B."/>
            <person name="Steuernagel B."/>
            <person name="Mayer K.F."/>
            <person name="Olsen O.A."/>
        </authorList>
    </citation>
    <scope>NUCLEOTIDE SEQUENCE [LARGE SCALE GENOMIC DNA]</scope>
    <source>
        <strain evidence="2">cv. AL8/78</strain>
    </source>
</reference>
<keyword evidence="2" id="KW-1185">Reference proteome</keyword>
<dbReference type="Gramene" id="AET4Gv20002000.3">
    <property type="protein sequence ID" value="AET4Gv20002000.3"/>
    <property type="gene ID" value="AET4Gv20002000"/>
</dbReference>
<accession>A0A453GYV1</accession>
<dbReference type="EnsemblPlants" id="AET4Gv20002000.3">
    <property type="protein sequence ID" value="AET4Gv20002000.3"/>
    <property type="gene ID" value="AET4Gv20002000"/>
</dbReference>
<dbReference type="Proteomes" id="UP000015105">
    <property type="component" value="Chromosome 4D"/>
</dbReference>
<name>A0A453GYV1_AEGTS</name>
<sequence length="63" mass="6736">RPGARLRGRGQAPGPGFFIVGEAAESAAGAERGDRVRVPGRRRAAVYAPRPRQIQQVDRPTDG</sequence>
<reference evidence="1" key="4">
    <citation type="submission" date="2019-03" db="UniProtKB">
        <authorList>
            <consortium name="EnsemblPlants"/>
        </authorList>
    </citation>
    <scope>IDENTIFICATION</scope>
</reference>
<reference evidence="1" key="5">
    <citation type="journal article" date="2021" name="G3 (Bethesda)">
        <title>Aegilops tauschii genome assembly Aet v5.0 features greater sequence contiguity and improved annotation.</title>
        <authorList>
            <person name="Wang L."/>
            <person name="Zhu T."/>
            <person name="Rodriguez J.C."/>
            <person name="Deal K.R."/>
            <person name="Dubcovsky J."/>
            <person name="McGuire P.E."/>
            <person name="Lux T."/>
            <person name="Spannagl M."/>
            <person name="Mayer K.F.X."/>
            <person name="Baldrich P."/>
            <person name="Meyers B.C."/>
            <person name="Huo N."/>
            <person name="Gu Y.Q."/>
            <person name="Zhou H."/>
            <person name="Devos K.M."/>
            <person name="Bennetzen J.L."/>
            <person name="Unver T."/>
            <person name="Budak H."/>
            <person name="Gulick P.J."/>
            <person name="Galiba G."/>
            <person name="Kalapos B."/>
            <person name="Nelson D.R."/>
            <person name="Li P."/>
            <person name="You F.M."/>
            <person name="Luo M.C."/>
            <person name="Dvorak J."/>
        </authorList>
    </citation>
    <scope>NUCLEOTIDE SEQUENCE [LARGE SCALE GENOMIC DNA]</scope>
    <source>
        <strain evidence="1">cv. AL8/78</strain>
    </source>
</reference>
<protein>
    <submittedName>
        <fullName evidence="1">Uncharacterized protein</fullName>
    </submittedName>
</protein>
<evidence type="ECO:0000313" key="1">
    <source>
        <dbReference type="EnsemblPlants" id="AET4Gv20002000.3"/>
    </source>
</evidence>